<accession>A0AC61SAK2</accession>
<name>A0AC61SAK2_9EURY</name>
<feature type="non-terminal residue" evidence="1">
    <location>
        <position position="1"/>
    </location>
</feature>
<evidence type="ECO:0000313" key="1">
    <source>
        <dbReference type="EMBL" id="TKY91699.1"/>
    </source>
</evidence>
<proteinExistence type="predicted"/>
<dbReference type="EC" id="4.1.1.19" evidence="1"/>
<evidence type="ECO:0000313" key="2">
    <source>
        <dbReference type="Proteomes" id="UP000315423"/>
    </source>
</evidence>
<reference evidence="1" key="1">
    <citation type="submission" date="2018-09" db="EMBL/GenBank/DDBJ databases">
        <title>A genomic encyclopedia of anaerobic methanotrophic archaea.</title>
        <authorList>
            <person name="Skennerton C.T."/>
            <person name="Chadwick G.L."/>
            <person name="Laso-Perez R."/>
            <person name="Leu A.O."/>
            <person name="Speth D.R."/>
            <person name="Yu H."/>
            <person name="Morgan-Lang C."/>
            <person name="Hatzenpichler R."/>
            <person name="Goudeau D."/>
            <person name="Malmstrom R."/>
            <person name="Woyke T."/>
            <person name="Hallam S."/>
            <person name="Tyson G.W."/>
            <person name="Wegener G."/>
            <person name="Boetius A."/>
            <person name="Orphan V.J."/>
        </authorList>
    </citation>
    <scope>NUCLEOTIDE SEQUENCE</scope>
    <source>
        <strain evidence="1">CONS3730D10UFb2</strain>
    </source>
</reference>
<dbReference type="EMBL" id="QYBA01000145">
    <property type="protein sequence ID" value="TKY91699.1"/>
    <property type="molecule type" value="Genomic_DNA"/>
</dbReference>
<gene>
    <name evidence="1" type="ORF">C5S46_04445</name>
</gene>
<sequence>IICNGYKDRHYIKTALAFSLIRKNIILVIDRIDEIHDIIKYSKELSVNPKLGIRLRLYSKGSGKWVDSGGESAKFGLTTEELLSVIDILSTHNMLCDLKMLHFHIGSQITQIRRIQDAVKEASRIYAKVKQIATDLEYFNIGGGLGIDYEGSKTSADSSTNYSMQEYTNNVVFMVKEICEQEGIEHPTIVSESGRAIAVFHSLLVTHLVSEISAVHSNNIRYNKNDTPIINKFHRCFMDININNYRESYHDSLEYKDELISLFNLGQLSLEDKAKGEALFYKISLKIFEIIHQTKDYSEEFDQINKLMSKRYIGNFSLFQSMPDFWAVDQLFPIMPIQRLDEKPQCFSTILDMTCDSDGEIDKFICMKDVRGLLEIHAPDKQPYYIAVLLLGAYQDAIGDLHNLFGAVHEAHIVVTAKNTWEIKKIIKGDSISSVLDMLEFNKQSLINNIRSMIHESVEDHVISPQMANNIVNDITKQINDYTYLKFD</sequence>
<comment type="caution">
    <text evidence="1">The sequence shown here is derived from an EMBL/GenBank/DDBJ whole genome shotgun (WGS) entry which is preliminary data.</text>
</comment>
<dbReference type="Proteomes" id="UP000315423">
    <property type="component" value="Unassembled WGS sequence"/>
</dbReference>
<protein>
    <submittedName>
        <fullName evidence="1">Biosynthetic arginine decarboxylase</fullName>
        <ecNumber evidence="1">4.1.1.19</ecNumber>
    </submittedName>
</protein>
<organism evidence="1 2">
    <name type="scientific">Candidatus Methanomarinus sp</name>
    <dbReference type="NCBI Taxonomy" id="3386244"/>
    <lineage>
        <taxon>Archaea</taxon>
        <taxon>Methanobacteriati</taxon>
        <taxon>Methanobacteriota</taxon>
        <taxon>Stenosarchaea group</taxon>
        <taxon>Methanomicrobia</taxon>
        <taxon>Methanosarcinales</taxon>
        <taxon>ANME-2 cluster</taxon>
        <taxon>Candidatus Methanocomedenaceae</taxon>
        <taxon>Candidatus Methanomarinus</taxon>
    </lineage>
</organism>
<keyword evidence="1" id="KW-0456">Lyase</keyword>